<keyword evidence="2" id="KW-1185">Reference proteome</keyword>
<dbReference type="Proteomes" id="UP001497527">
    <property type="component" value="Unassembled WGS sequence"/>
</dbReference>
<dbReference type="InterPro" id="IPR012292">
    <property type="entry name" value="Globin/Proto"/>
</dbReference>
<dbReference type="Gene3D" id="1.10.490.10">
    <property type="entry name" value="Globins"/>
    <property type="match status" value="1"/>
</dbReference>
<protein>
    <submittedName>
        <fullName evidence="1">Hemoglobin</fullName>
    </submittedName>
</protein>
<proteinExistence type="predicted"/>
<dbReference type="RefSeq" id="WP_348717209.1">
    <property type="nucleotide sequence ID" value="NZ_CAXJIO010000012.1"/>
</dbReference>
<organism evidence="1 2">
    <name type="scientific">Tenacibaculum polynesiense</name>
    <dbReference type="NCBI Taxonomy" id="3137857"/>
    <lineage>
        <taxon>Bacteria</taxon>
        <taxon>Pseudomonadati</taxon>
        <taxon>Bacteroidota</taxon>
        <taxon>Flavobacteriia</taxon>
        <taxon>Flavobacteriales</taxon>
        <taxon>Flavobacteriaceae</taxon>
        <taxon>Tenacibaculum</taxon>
    </lineage>
</organism>
<comment type="caution">
    <text evidence="1">The sequence shown here is derived from an EMBL/GenBank/DDBJ whole genome shotgun (WGS) entry which is preliminary data.</text>
</comment>
<name>A0ABM9PC34_9FLAO</name>
<dbReference type="CDD" id="cd08916">
    <property type="entry name" value="TrHb3_P"/>
    <property type="match status" value="1"/>
</dbReference>
<evidence type="ECO:0000313" key="1">
    <source>
        <dbReference type="EMBL" id="CAL2103172.1"/>
    </source>
</evidence>
<accession>A0ABM9PC34</accession>
<dbReference type="EMBL" id="CAXJIO010000012">
    <property type="protein sequence ID" value="CAL2103172.1"/>
    <property type="molecule type" value="Genomic_DNA"/>
</dbReference>
<evidence type="ECO:0000313" key="2">
    <source>
        <dbReference type="Proteomes" id="UP001497527"/>
    </source>
</evidence>
<gene>
    <name evidence="1" type="ORF">T190423A01A_30286</name>
</gene>
<dbReference type="InterPro" id="IPR009050">
    <property type="entry name" value="Globin-like_sf"/>
</dbReference>
<reference evidence="1 2" key="1">
    <citation type="submission" date="2024-05" db="EMBL/GenBank/DDBJ databases">
        <authorList>
            <person name="Duchaud E."/>
        </authorList>
    </citation>
    <scope>NUCLEOTIDE SEQUENCE [LARGE SCALE GENOMIC DNA]</scope>
    <source>
        <strain evidence="1">Ena-SAMPLE-TAB-13-05-2024-13:56:06:370-140308</strain>
    </source>
</reference>
<sequence>MKTKEIENRADVYLLVSTFYDKIKKDDFIGPIFLRIISEEEWEDHLQKLTDFWETNLFFVRKFKGNPMKAHKDVDAQFNHVISQEHFGRWLQLWFTTIDELFHGNKATEAKERARNIASMLFFRMFEVKPKPTTT</sequence>
<dbReference type="SUPFAM" id="SSF46458">
    <property type="entry name" value="Globin-like"/>
    <property type="match status" value="1"/>
</dbReference>